<dbReference type="FunFam" id="3.30.30.10:FF:000005">
    <property type="entry name" value="Defensin"/>
    <property type="match status" value="1"/>
</dbReference>
<evidence type="ECO:0000256" key="2">
    <source>
        <dbReference type="ARBA" id="ARBA00022525"/>
    </source>
</evidence>
<name>A0A834HSW7_RHYFE</name>
<evidence type="ECO:0000256" key="4">
    <source>
        <dbReference type="ARBA" id="ARBA00022588"/>
    </source>
</evidence>
<feature type="domain" description="Invertebrate defensins family profile" evidence="10">
    <location>
        <begin position="40"/>
        <end position="84"/>
    </location>
</feature>
<feature type="signal peptide" evidence="9">
    <location>
        <begin position="1"/>
        <end position="19"/>
    </location>
</feature>
<accession>A0A834HSW7</accession>
<keyword evidence="7" id="KW-0044">Antibiotic</keyword>
<comment type="caution">
    <text evidence="11">The sequence shown here is derived from an EMBL/GenBank/DDBJ whole genome shotgun (WGS) entry which is preliminary data.</text>
</comment>
<dbReference type="GO" id="GO:0006959">
    <property type="term" value="P:humoral immune response"/>
    <property type="evidence" value="ECO:0007669"/>
    <property type="project" value="TreeGrafter"/>
</dbReference>
<keyword evidence="8" id="KW-1015">Disulfide bond</keyword>
<evidence type="ECO:0000256" key="6">
    <source>
        <dbReference type="ARBA" id="ARBA00022940"/>
    </source>
</evidence>
<evidence type="ECO:0000256" key="9">
    <source>
        <dbReference type="SAM" id="SignalP"/>
    </source>
</evidence>
<evidence type="ECO:0000256" key="1">
    <source>
        <dbReference type="ARBA" id="ARBA00004613"/>
    </source>
</evidence>
<dbReference type="Gene3D" id="3.30.30.10">
    <property type="entry name" value="Knottin, scorpion toxin-like"/>
    <property type="match status" value="1"/>
</dbReference>
<keyword evidence="2" id="KW-0964">Secreted</keyword>
<dbReference type="GO" id="GO:0050830">
    <property type="term" value="P:defense response to Gram-positive bacterium"/>
    <property type="evidence" value="ECO:0007669"/>
    <property type="project" value="UniProtKB-ARBA"/>
</dbReference>
<organism evidence="11 12">
    <name type="scientific">Rhynchophorus ferrugineus</name>
    <name type="common">Red palm weevil</name>
    <name type="synonym">Curculio ferrugineus</name>
    <dbReference type="NCBI Taxonomy" id="354439"/>
    <lineage>
        <taxon>Eukaryota</taxon>
        <taxon>Metazoa</taxon>
        <taxon>Ecdysozoa</taxon>
        <taxon>Arthropoda</taxon>
        <taxon>Hexapoda</taxon>
        <taxon>Insecta</taxon>
        <taxon>Pterygota</taxon>
        <taxon>Neoptera</taxon>
        <taxon>Endopterygota</taxon>
        <taxon>Coleoptera</taxon>
        <taxon>Polyphaga</taxon>
        <taxon>Cucujiformia</taxon>
        <taxon>Curculionidae</taxon>
        <taxon>Dryophthorinae</taxon>
        <taxon>Rhynchophorus</taxon>
    </lineage>
</organism>
<keyword evidence="3" id="KW-0929">Antimicrobial</keyword>
<sequence length="84" mass="9338">MFKFALFGLLAVFVMTVSSAPVEEPEEELTQVSEHSRFKRATCDLLSFEAFGIKLNDSACAAHCLKLGRRGGHCNSRKVCICRK</sequence>
<dbReference type="Pfam" id="PF01097">
    <property type="entry name" value="Defensin_2"/>
    <property type="match status" value="1"/>
</dbReference>
<dbReference type="GO" id="GO:0045087">
    <property type="term" value="P:innate immune response"/>
    <property type="evidence" value="ECO:0007669"/>
    <property type="project" value="UniProtKB-KW"/>
</dbReference>
<comment type="subcellular location">
    <subcellularLocation>
        <location evidence="1">Secreted</location>
    </subcellularLocation>
</comment>
<evidence type="ECO:0000256" key="5">
    <source>
        <dbReference type="ARBA" id="ARBA00022859"/>
    </source>
</evidence>
<evidence type="ECO:0000256" key="3">
    <source>
        <dbReference type="ARBA" id="ARBA00022529"/>
    </source>
</evidence>
<proteinExistence type="predicted"/>
<dbReference type="PANTHER" id="PTHR13645">
    <property type="entry name" value="DEFENSIN"/>
    <property type="match status" value="1"/>
</dbReference>
<protein>
    <recommendedName>
        <fullName evidence="10">Invertebrate defensins family profile domain-containing protein</fullName>
    </recommendedName>
</protein>
<gene>
    <name evidence="11" type="ORF">GWI33_019783</name>
</gene>
<keyword evidence="4" id="KW-0399">Innate immunity</keyword>
<feature type="chain" id="PRO_5032290005" description="Invertebrate defensins family profile domain-containing protein" evidence="9">
    <location>
        <begin position="20"/>
        <end position="84"/>
    </location>
</feature>
<dbReference type="SMART" id="SM00505">
    <property type="entry name" value="Knot1"/>
    <property type="match status" value="1"/>
</dbReference>
<keyword evidence="12" id="KW-1185">Reference proteome</keyword>
<reference evidence="11" key="1">
    <citation type="submission" date="2020-08" db="EMBL/GenBank/DDBJ databases">
        <title>Genome sequencing and assembly of the red palm weevil Rhynchophorus ferrugineus.</title>
        <authorList>
            <person name="Dias G.B."/>
            <person name="Bergman C.M."/>
            <person name="Manee M."/>
        </authorList>
    </citation>
    <scope>NUCLEOTIDE SEQUENCE</scope>
    <source>
        <strain evidence="11">AA-2017</strain>
        <tissue evidence="11">Whole larva</tissue>
    </source>
</reference>
<evidence type="ECO:0000256" key="8">
    <source>
        <dbReference type="ARBA" id="ARBA00023157"/>
    </source>
</evidence>
<dbReference type="GO" id="GO:0005615">
    <property type="term" value="C:extracellular space"/>
    <property type="evidence" value="ECO:0007669"/>
    <property type="project" value="TreeGrafter"/>
</dbReference>
<evidence type="ECO:0000313" key="12">
    <source>
        <dbReference type="Proteomes" id="UP000625711"/>
    </source>
</evidence>
<evidence type="ECO:0000259" key="10">
    <source>
        <dbReference type="PROSITE" id="PS51378"/>
    </source>
</evidence>
<dbReference type="OrthoDB" id="10038290at2759"/>
<evidence type="ECO:0000313" key="11">
    <source>
        <dbReference type="EMBL" id="KAF7266948.1"/>
    </source>
</evidence>
<dbReference type="InterPro" id="IPR036574">
    <property type="entry name" value="Scorpion_toxin-like_sf"/>
</dbReference>
<keyword evidence="6" id="KW-0211">Defensin</keyword>
<dbReference type="EMBL" id="JAACXV010014484">
    <property type="protein sequence ID" value="KAF7266948.1"/>
    <property type="molecule type" value="Genomic_DNA"/>
</dbReference>
<dbReference type="CDD" id="cd21806">
    <property type="entry name" value="DEFL_defensin-like"/>
    <property type="match status" value="1"/>
</dbReference>
<dbReference type="SUPFAM" id="SSF57095">
    <property type="entry name" value="Scorpion toxin-like"/>
    <property type="match status" value="1"/>
</dbReference>
<dbReference type="Proteomes" id="UP000625711">
    <property type="component" value="Unassembled WGS sequence"/>
</dbReference>
<evidence type="ECO:0000256" key="7">
    <source>
        <dbReference type="ARBA" id="ARBA00023022"/>
    </source>
</evidence>
<dbReference type="InterPro" id="IPR003614">
    <property type="entry name" value="Knottins"/>
</dbReference>
<dbReference type="PANTHER" id="PTHR13645:SF0">
    <property type="entry name" value="DEFENSIN"/>
    <property type="match status" value="1"/>
</dbReference>
<keyword evidence="9" id="KW-0732">Signal</keyword>
<keyword evidence="5" id="KW-0391">Immunity</keyword>
<dbReference type="AlphaFoldDB" id="A0A834HSW7"/>
<dbReference type="InterPro" id="IPR001542">
    <property type="entry name" value="Defensin_invertebrate/fungal"/>
</dbReference>
<dbReference type="PROSITE" id="PS51378">
    <property type="entry name" value="INVERT_DEFENSINS"/>
    <property type="match status" value="1"/>
</dbReference>